<evidence type="ECO:0000313" key="3">
    <source>
        <dbReference type="EMBL" id="KAF2790633.1"/>
    </source>
</evidence>
<keyword evidence="1" id="KW-0812">Transmembrane</keyword>
<feature type="transmembrane region" description="Helical" evidence="1">
    <location>
        <begin position="192"/>
        <end position="215"/>
    </location>
</feature>
<evidence type="ECO:0000256" key="1">
    <source>
        <dbReference type="SAM" id="Phobius"/>
    </source>
</evidence>
<evidence type="ECO:0000259" key="2">
    <source>
        <dbReference type="Pfam" id="PF20163"/>
    </source>
</evidence>
<gene>
    <name evidence="3" type="ORF">K505DRAFT_340267</name>
</gene>
<accession>A0A6A6X3D0</accession>
<dbReference type="AlphaFoldDB" id="A0A6A6X3D0"/>
<dbReference type="Proteomes" id="UP000799757">
    <property type="component" value="Unassembled WGS sequence"/>
</dbReference>
<feature type="transmembrane region" description="Helical" evidence="1">
    <location>
        <begin position="329"/>
        <end position="355"/>
    </location>
</feature>
<dbReference type="PANTHER" id="PTHR35395:SF1">
    <property type="entry name" value="DUF6536 DOMAIN-CONTAINING PROTEIN"/>
    <property type="match status" value="1"/>
</dbReference>
<dbReference type="PANTHER" id="PTHR35395">
    <property type="entry name" value="DUF6536 DOMAIN-CONTAINING PROTEIN"/>
    <property type="match status" value="1"/>
</dbReference>
<reference evidence="3" key="1">
    <citation type="journal article" date="2020" name="Stud. Mycol.">
        <title>101 Dothideomycetes genomes: a test case for predicting lifestyles and emergence of pathogens.</title>
        <authorList>
            <person name="Haridas S."/>
            <person name="Albert R."/>
            <person name="Binder M."/>
            <person name="Bloem J."/>
            <person name="Labutti K."/>
            <person name="Salamov A."/>
            <person name="Andreopoulos B."/>
            <person name="Baker S."/>
            <person name="Barry K."/>
            <person name="Bills G."/>
            <person name="Bluhm B."/>
            <person name="Cannon C."/>
            <person name="Castanera R."/>
            <person name="Culley D."/>
            <person name="Daum C."/>
            <person name="Ezra D."/>
            <person name="Gonzalez J."/>
            <person name="Henrissat B."/>
            <person name="Kuo A."/>
            <person name="Liang C."/>
            <person name="Lipzen A."/>
            <person name="Lutzoni F."/>
            <person name="Magnuson J."/>
            <person name="Mondo S."/>
            <person name="Nolan M."/>
            <person name="Ohm R."/>
            <person name="Pangilinan J."/>
            <person name="Park H.-J."/>
            <person name="Ramirez L."/>
            <person name="Alfaro M."/>
            <person name="Sun H."/>
            <person name="Tritt A."/>
            <person name="Yoshinaga Y."/>
            <person name="Zwiers L.-H."/>
            <person name="Turgeon B."/>
            <person name="Goodwin S."/>
            <person name="Spatafora J."/>
            <person name="Crous P."/>
            <person name="Grigoriev I."/>
        </authorList>
    </citation>
    <scope>NUCLEOTIDE SEQUENCE</scope>
    <source>
        <strain evidence="3">CBS 109.77</strain>
    </source>
</reference>
<feature type="domain" description="DUF6536" evidence="2">
    <location>
        <begin position="78"/>
        <end position="232"/>
    </location>
</feature>
<feature type="transmembrane region" description="Helical" evidence="1">
    <location>
        <begin position="82"/>
        <end position="104"/>
    </location>
</feature>
<sequence>MTSSDSSSVDLEQDKDGIDVKVACGYSVHRRIYKQASHAWGFWWTTTKTCFQNITQIVETWYQNRKLVIWFQKTFPGWETDVVIAIITAILVFNFNFIFLVVAARRQKPRLSGLGTLFEGDCVKVDWVNKISHGVINGMSTVLISQSNYCMQLLASPTRNDIDAAHKKREWVHIGIPSFQNVWKRHISLKRIVCWGVLAMSSIPLLLLWNSVVVFSPSAFQYNQLTVTNGFVLGQPFNDNALTILRNSNEGMVNPKVPDTNASTVITSEAGGIGPWPYQWLCPPDSRQNFDCYRQLFETDEDWNYPGYKDLKVEYCLSKPMKEHCKLEYGFIVAMFTVVVNSLKVICFVGTYWILKYRPNDIAKNQETFGMSTVEKEDFRNGIWDLRWVHVGPMSWRRRFPCAHFRAIGLRRWITDTSLLSAIPLIPAIFLLSKIHWLKHDLELNATTINQLGMGKPNTLFLFGAWSHIVEGSDPPQQTDWIIMGNVALANSPQLVISMAYYLWNSHLTVMFAAREYDLYAAPKQGNQGNARPPKKRSLRVTYPEEGTDQRCTSFLTIPFKYWAPTAALWTALHWLASQAYSKV</sequence>
<dbReference type="Pfam" id="PF20163">
    <property type="entry name" value="DUF6536"/>
    <property type="match status" value="1"/>
</dbReference>
<name>A0A6A6X3D0_9PLEO</name>
<organism evidence="3 4">
    <name type="scientific">Melanomma pulvis-pyrius CBS 109.77</name>
    <dbReference type="NCBI Taxonomy" id="1314802"/>
    <lineage>
        <taxon>Eukaryota</taxon>
        <taxon>Fungi</taxon>
        <taxon>Dikarya</taxon>
        <taxon>Ascomycota</taxon>
        <taxon>Pezizomycotina</taxon>
        <taxon>Dothideomycetes</taxon>
        <taxon>Pleosporomycetidae</taxon>
        <taxon>Pleosporales</taxon>
        <taxon>Melanommataceae</taxon>
        <taxon>Melanomma</taxon>
    </lineage>
</organism>
<keyword evidence="4" id="KW-1185">Reference proteome</keyword>
<dbReference type="InterPro" id="IPR046623">
    <property type="entry name" value="DUF6536"/>
</dbReference>
<dbReference type="OrthoDB" id="5429634at2759"/>
<keyword evidence="1" id="KW-0472">Membrane</keyword>
<keyword evidence="1" id="KW-1133">Transmembrane helix</keyword>
<protein>
    <recommendedName>
        <fullName evidence="2">DUF6536 domain-containing protein</fullName>
    </recommendedName>
</protein>
<proteinExistence type="predicted"/>
<dbReference type="EMBL" id="MU002063">
    <property type="protein sequence ID" value="KAF2790633.1"/>
    <property type="molecule type" value="Genomic_DNA"/>
</dbReference>
<evidence type="ECO:0000313" key="4">
    <source>
        <dbReference type="Proteomes" id="UP000799757"/>
    </source>
</evidence>